<dbReference type="STRING" id="1802306.A3C72_04990"/>
<feature type="domain" description="Bacterial spore germination immunoglobulin-like" evidence="2">
    <location>
        <begin position="74"/>
        <end position="159"/>
    </location>
</feature>
<keyword evidence="1" id="KW-0472">Membrane</keyword>
<dbReference type="InterPro" id="IPR018911">
    <property type="entry name" value="Gmad2_Ig-like_dom"/>
</dbReference>
<comment type="caution">
    <text evidence="3">The sequence shown here is derived from an EMBL/GenBank/DDBJ whole genome shotgun (WGS) entry which is preliminary data.</text>
</comment>
<dbReference type="AlphaFoldDB" id="A0A1G2MK22"/>
<keyword evidence="1" id="KW-0812">Transmembrane</keyword>
<sequence length="434" mass="46647">MKKIYIVIAILIGVVAVGALWFAIGSEEITAVTNFEECVATGAPIMESYPRQCRYGGKTFTEYIGNEIEKSDLIRLESPRPNEKIKSPLTIKGEARGDWFFEASFPISITDWDGRIIGEGFATAKGEWMTTDFVPFEAVLTFTVDPQAYSNRGSLILRKDNPSGLPEHDDALEVPIIFSDISSSDNALCTMDAKICPDGSAVGRVGPRCEFAPCEGNSTSESDVILTIGAKGEAGGLAIKLNSVLEDSRCPKDVVCVWAGEAKVSVTLTTASKTETKIISTNDKPYLFDEYEVSIISVLPEPQSGREITQGAYSVTFHIQKKDAVGGSQKNSMVSGQVTVGPTCPVERIPPDPNCADKPYVTTVQVIEVGSPQSAPFATAKTNEEGKYSVSLPPGKYALQPVGGSVMPRCETKEITVLSLTPMSVNLSCDSGIR</sequence>
<protein>
    <recommendedName>
        <fullName evidence="2">Bacterial spore germination immunoglobulin-like domain-containing protein</fullName>
    </recommendedName>
</protein>
<gene>
    <name evidence="3" type="ORF">A3C72_04990</name>
</gene>
<organism evidence="3 4">
    <name type="scientific">Candidatus Taylorbacteria bacterium RIFCSPHIGHO2_02_FULL_43_32b</name>
    <dbReference type="NCBI Taxonomy" id="1802306"/>
    <lineage>
        <taxon>Bacteria</taxon>
        <taxon>Candidatus Tayloriibacteriota</taxon>
    </lineage>
</organism>
<feature type="transmembrane region" description="Helical" evidence="1">
    <location>
        <begin position="5"/>
        <end position="24"/>
    </location>
</feature>
<evidence type="ECO:0000313" key="3">
    <source>
        <dbReference type="EMBL" id="OHA24223.1"/>
    </source>
</evidence>
<accession>A0A1G2MK22</accession>
<evidence type="ECO:0000256" key="1">
    <source>
        <dbReference type="SAM" id="Phobius"/>
    </source>
</evidence>
<dbReference type="Pfam" id="PF10648">
    <property type="entry name" value="Gmad2"/>
    <property type="match status" value="1"/>
</dbReference>
<reference evidence="3 4" key="1">
    <citation type="journal article" date="2016" name="Nat. Commun.">
        <title>Thousands of microbial genomes shed light on interconnected biogeochemical processes in an aquifer system.</title>
        <authorList>
            <person name="Anantharaman K."/>
            <person name="Brown C.T."/>
            <person name="Hug L.A."/>
            <person name="Sharon I."/>
            <person name="Castelle C.J."/>
            <person name="Probst A.J."/>
            <person name="Thomas B.C."/>
            <person name="Singh A."/>
            <person name="Wilkins M.J."/>
            <person name="Karaoz U."/>
            <person name="Brodie E.L."/>
            <person name="Williams K.H."/>
            <person name="Hubbard S.S."/>
            <person name="Banfield J.F."/>
        </authorList>
    </citation>
    <scope>NUCLEOTIDE SEQUENCE [LARGE SCALE GENOMIC DNA]</scope>
</reference>
<dbReference type="Proteomes" id="UP000177130">
    <property type="component" value="Unassembled WGS sequence"/>
</dbReference>
<proteinExistence type="predicted"/>
<evidence type="ECO:0000313" key="4">
    <source>
        <dbReference type="Proteomes" id="UP000177130"/>
    </source>
</evidence>
<name>A0A1G2MK22_9BACT</name>
<keyword evidence="1" id="KW-1133">Transmembrane helix</keyword>
<dbReference type="EMBL" id="MHRK01000016">
    <property type="protein sequence ID" value="OHA24223.1"/>
    <property type="molecule type" value="Genomic_DNA"/>
</dbReference>
<evidence type="ECO:0000259" key="2">
    <source>
        <dbReference type="Pfam" id="PF10648"/>
    </source>
</evidence>